<dbReference type="EMBL" id="CM056811">
    <property type="protein sequence ID" value="KAJ8638226.1"/>
    <property type="molecule type" value="Genomic_DNA"/>
</dbReference>
<sequence>MQCVAPFPFSFSSSSSLVFTLQSRRGCASEPVQAPNLLHPSPATEALYFYFSLGGETKATNPTPSLVIPRSSIFASDI</sequence>
<reference evidence="1 2" key="1">
    <citation type="journal article" date="2022" name="Hortic Res">
        <title>A haplotype resolved chromosomal level avocado genome allows analysis of novel avocado genes.</title>
        <authorList>
            <person name="Nath O."/>
            <person name="Fletcher S.J."/>
            <person name="Hayward A."/>
            <person name="Shaw L.M."/>
            <person name="Masouleh A.K."/>
            <person name="Furtado A."/>
            <person name="Henry R.J."/>
            <person name="Mitter N."/>
        </authorList>
    </citation>
    <scope>NUCLEOTIDE SEQUENCE [LARGE SCALE GENOMIC DNA]</scope>
    <source>
        <strain evidence="2">cv. Hass</strain>
    </source>
</reference>
<keyword evidence="2" id="KW-1185">Reference proteome</keyword>
<name>A0ACC2LYS5_PERAE</name>
<proteinExistence type="predicted"/>
<dbReference type="Proteomes" id="UP001234297">
    <property type="component" value="Chromosome 3"/>
</dbReference>
<protein>
    <submittedName>
        <fullName evidence="1">Uncharacterized protein</fullName>
    </submittedName>
</protein>
<evidence type="ECO:0000313" key="1">
    <source>
        <dbReference type="EMBL" id="KAJ8638226.1"/>
    </source>
</evidence>
<organism evidence="1 2">
    <name type="scientific">Persea americana</name>
    <name type="common">Avocado</name>
    <dbReference type="NCBI Taxonomy" id="3435"/>
    <lineage>
        <taxon>Eukaryota</taxon>
        <taxon>Viridiplantae</taxon>
        <taxon>Streptophyta</taxon>
        <taxon>Embryophyta</taxon>
        <taxon>Tracheophyta</taxon>
        <taxon>Spermatophyta</taxon>
        <taxon>Magnoliopsida</taxon>
        <taxon>Magnoliidae</taxon>
        <taxon>Laurales</taxon>
        <taxon>Lauraceae</taxon>
        <taxon>Persea</taxon>
    </lineage>
</organism>
<gene>
    <name evidence="1" type="ORF">MRB53_012493</name>
</gene>
<accession>A0ACC2LYS5</accession>
<evidence type="ECO:0000313" key="2">
    <source>
        <dbReference type="Proteomes" id="UP001234297"/>
    </source>
</evidence>
<comment type="caution">
    <text evidence="1">The sequence shown here is derived from an EMBL/GenBank/DDBJ whole genome shotgun (WGS) entry which is preliminary data.</text>
</comment>